<dbReference type="Proteomes" id="UP000001312">
    <property type="component" value="Unassembled WGS sequence"/>
</dbReference>
<dbReference type="InParanoid" id="A7ENH6"/>
<organism evidence="1 2">
    <name type="scientific">Sclerotinia sclerotiorum (strain ATCC 18683 / 1980 / Ss-1)</name>
    <name type="common">White mold</name>
    <name type="synonym">Whetzelinia sclerotiorum</name>
    <dbReference type="NCBI Taxonomy" id="665079"/>
    <lineage>
        <taxon>Eukaryota</taxon>
        <taxon>Fungi</taxon>
        <taxon>Dikarya</taxon>
        <taxon>Ascomycota</taxon>
        <taxon>Pezizomycotina</taxon>
        <taxon>Leotiomycetes</taxon>
        <taxon>Helotiales</taxon>
        <taxon>Sclerotiniaceae</taxon>
        <taxon>Sclerotinia</taxon>
    </lineage>
</organism>
<protein>
    <submittedName>
        <fullName evidence="1">Uncharacterized protein</fullName>
    </submittedName>
</protein>
<sequence>MNMANIAIGITEAPVNASLLDSAYTSDFICEILLWRWVRMGLAFGRARTEQI</sequence>
<name>A7ENH6_SCLS1</name>
<keyword evidence="2" id="KW-1185">Reference proteome</keyword>
<gene>
    <name evidence="1" type="ORF">SS1G_06875</name>
</gene>
<dbReference type="KEGG" id="ssl:SS1G_06875"/>
<proteinExistence type="predicted"/>
<dbReference type="EMBL" id="CH476628">
    <property type="protein sequence ID" value="EDO04392.1"/>
    <property type="molecule type" value="Genomic_DNA"/>
</dbReference>
<dbReference type="GeneID" id="5488818"/>
<dbReference type="RefSeq" id="XP_001592634.1">
    <property type="nucleotide sequence ID" value="XM_001592584.1"/>
</dbReference>
<evidence type="ECO:0000313" key="2">
    <source>
        <dbReference type="Proteomes" id="UP000001312"/>
    </source>
</evidence>
<dbReference type="AlphaFoldDB" id="A7ENH6"/>
<accession>A7ENH6</accession>
<reference evidence="2" key="1">
    <citation type="journal article" date="2011" name="PLoS Genet.">
        <title>Genomic analysis of the necrotrophic fungal pathogens Sclerotinia sclerotiorum and Botrytis cinerea.</title>
        <authorList>
            <person name="Amselem J."/>
            <person name="Cuomo C.A."/>
            <person name="van Kan J.A."/>
            <person name="Viaud M."/>
            <person name="Benito E.P."/>
            <person name="Couloux A."/>
            <person name="Coutinho P.M."/>
            <person name="de Vries R.P."/>
            <person name="Dyer P.S."/>
            <person name="Fillinger S."/>
            <person name="Fournier E."/>
            <person name="Gout L."/>
            <person name="Hahn M."/>
            <person name="Kohn L."/>
            <person name="Lapalu N."/>
            <person name="Plummer K.M."/>
            <person name="Pradier J.M."/>
            <person name="Quevillon E."/>
            <person name="Sharon A."/>
            <person name="Simon A."/>
            <person name="ten Have A."/>
            <person name="Tudzynski B."/>
            <person name="Tudzynski P."/>
            <person name="Wincker P."/>
            <person name="Andrew M."/>
            <person name="Anthouard V."/>
            <person name="Beever R.E."/>
            <person name="Beffa R."/>
            <person name="Benoit I."/>
            <person name="Bouzid O."/>
            <person name="Brault B."/>
            <person name="Chen Z."/>
            <person name="Choquer M."/>
            <person name="Collemare J."/>
            <person name="Cotton P."/>
            <person name="Danchin E.G."/>
            <person name="Da Silva C."/>
            <person name="Gautier A."/>
            <person name="Giraud C."/>
            <person name="Giraud T."/>
            <person name="Gonzalez C."/>
            <person name="Grossetete S."/>
            <person name="Guldener U."/>
            <person name="Henrissat B."/>
            <person name="Howlett B.J."/>
            <person name="Kodira C."/>
            <person name="Kretschmer M."/>
            <person name="Lappartient A."/>
            <person name="Leroch M."/>
            <person name="Levis C."/>
            <person name="Mauceli E."/>
            <person name="Neuveglise C."/>
            <person name="Oeser B."/>
            <person name="Pearson M."/>
            <person name="Poulain J."/>
            <person name="Poussereau N."/>
            <person name="Quesneville H."/>
            <person name="Rascle C."/>
            <person name="Schumacher J."/>
            <person name="Segurens B."/>
            <person name="Sexton A."/>
            <person name="Silva E."/>
            <person name="Sirven C."/>
            <person name="Soanes D.M."/>
            <person name="Talbot N.J."/>
            <person name="Templeton M."/>
            <person name="Yandava C."/>
            <person name="Yarden O."/>
            <person name="Zeng Q."/>
            <person name="Rollins J.A."/>
            <person name="Lebrun M.H."/>
            <person name="Dickman M."/>
        </authorList>
    </citation>
    <scope>NUCLEOTIDE SEQUENCE [LARGE SCALE GENOMIC DNA]</scope>
    <source>
        <strain evidence="2">ATCC 18683 / 1980 / Ss-1</strain>
    </source>
</reference>
<evidence type="ECO:0000313" key="1">
    <source>
        <dbReference type="EMBL" id="EDO04392.1"/>
    </source>
</evidence>